<dbReference type="PROSITE" id="PS51668">
    <property type="entry name" value="TSAA_2"/>
    <property type="match status" value="1"/>
</dbReference>
<dbReference type="Pfam" id="PF01980">
    <property type="entry name" value="TrmO_N"/>
    <property type="match status" value="1"/>
</dbReference>
<dbReference type="RefSeq" id="WP_354008026.1">
    <property type="nucleotide sequence ID" value="NZ_JBEWTA010000001.1"/>
</dbReference>
<keyword evidence="4" id="KW-0808">Transferase</keyword>
<dbReference type="Proteomes" id="UP001549366">
    <property type="component" value="Unassembled WGS sequence"/>
</dbReference>
<dbReference type="Gene3D" id="2.40.30.70">
    <property type="entry name" value="YaeB-like"/>
    <property type="match status" value="1"/>
</dbReference>
<dbReference type="EMBL" id="JBEWTB010000002">
    <property type="protein sequence ID" value="MET4757903.1"/>
    <property type="molecule type" value="Genomic_DNA"/>
</dbReference>
<keyword evidence="5" id="KW-1185">Reference proteome</keyword>
<comment type="similarity">
    <text evidence="2">Belongs to the tRNA methyltransferase O family.</text>
</comment>
<evidence type="ECO:0000256" key="1">
    <source>
        <dbReference type="ARBA" id="ARBA00022691"/>
    </source>
</evidence>
<keyword evidence="1" id="KW-0949">S-adenosyl-L-methionine</keyword>
<reference evidence="4 5" key="1">
    <citation type="submission" date="2024-06" db="EMBL/GenBank/DDBJ databases">
        <title>Genomic Encyclopedia of Type Strains, Phase V (KMG-V): Genome sequencing to study the core and pangenomes of soil and plant-associated prokaryotes.</title>
        <authorList>
            <person name="Whitman W."/>
        </authorList>
    </citation>
    <scope>NUCLEOTIDE SEQUENCE [LARGE SCALE GENOMIC DNA]</scope>
    <source>
        <strain evidence="4 5">NE40</strain>
    </source>
</reference>
<organism evidence="4 5">
    <name type="scientific">Endozoicomonas lisbonensis</name>
    <dbReference type="NCBI Taxonomy" id="3120522"/>
    <lineage>
        <taxon>Bacteria</taxon>
        <taxon>Pseudomonadati</taxon>
        <taxon>Pseudomonadota</taxon>
        <taxon>Gammaproteobacteria</taxon>
        <taxon>Oceanospirillales</taxon>
        <taxon>Endozoicomonadaceae</taxon>
        <taxon>Endozoicomonas</taxon>
    </lineage>
</organism>
<comment type="caution">
    <text evidence="4">The sequence shown here is derived from an EMBL/GenBank/DDBJ whole genome shotgun (WGS) entry which is preliminary data.</text>
</comment>
<protein>
    <submittedName>
        <fullName evidence="4">tRNA-Thr(GGU) m(6)t(6)A37 methyltransferase TsaA</fullName>
    </submittedName>
</protein>
<dbReference type="GO" id="GO:0032259">
    <property type="term" value="P:methylation"/>
    <property type="evidence" value="ECO:0007669"/>
    <property type="project" value="UniProtKB-KW"/>
</dbReference>
<dbReference type="GO" id="GO:0008168">
    <property type="term" value="F:methyltransferase activity"/>
    <property type="evidence" value="ECO:0007669"/>
    <property type="project" value="UniProtKB-KW"/>
</dbReference>
<accession>A0ABV2SLY3</accession>
<dbReference type="PANTHER" id="PTHR12818">
    <property type="entry name" value="TRNA (ADENINE(37)-N6)-METHYLTRANSFERASE"/>
    <property type="match status" value="1"/>
</dbReference>
<gene>
    <name evidence="4" type="ORF">V5J35_003095</name>
</gene>
<dbReference type="SUPFAM" id="SSF118196">
    <property type="entry name" value="YaeB-like"/>
    <property type="match status" value="1"/>
</dbReference>
<proteinExistence type="inferred from homology"/>
<keyword evidence="4" id="KW-0489">Methyltransferase</keyword>
<dbReference type="InterPro" id="IPR036413">
    <property type="entry name" value="YaeB-like_sf"/>
</dbReference>
<dbReference type="InterPro" id="IPR036414">
    <property type="entry name" value="YaeB_N_sf"/>
</dbReference>
<evidence type="ECO:0000259" key="3">
    <source>
        <dbReference type="PROSITE" id="PS51668"/>
    </source>
</evidence>
<feature type="domain" description="TsaA-like" evidence="3">
    <location>
        <begin position="3"/>
        <end position="131"/>
    </location>
</feature>
<sequence length="131" mass="14413">MNIVSIGTITTPYNTLAECPNNIDNTSGPLCELHLDDQYKAGIRGLKPGESIDILYWLHDSDRTVMQEKPHFRHDGEKLPGTFALRSPHRPNPIGLAKLTIVVIAEGKIMVRGLDCLNGTQIVDIKPSING</sequence>
<dbReference type="InterPro" id="IPR023370">
    <property type="entry name" value="TrmO-like_N"/>
</dbReference>
<dbReference type="InterPro" id="IPR040372">
    <property type="entry name" value="YaeB-like"/>
</dbReference>
<dbReference type="PANTHER" id="PTHR12818:SF0">
    <property type="entry name" value="TRNA (ADENINE(37)-N6)-METHYLTRANSFERASE"/>
    <property type="match status" value="1"/>
</dbReference>
<evidence type="ECO:0000313" key="5">
    <source>
        <dbReference type="Proteomes" id="UP001549366"/>
    </source>
</evidence>
<evidence type="ECO:0000313" key="4">
    <source>
        <dbReference type="EMBL" id="MET4757903.1"/>
    </source>
</evidence>
<name>A0ABV2SLY3_9GAMM</name>
<evidence type="ECO:0000256" key="2">
    <source>
        <dbReference type="ARBA" id="ARBA00033753"/>
    </source>
</evidence>